<name>A0A816DNC1_9BILA</name>
<dbReference type="InterPro" id="IPR056619">
    <property type="entry name" value="C8-3_MUC4"/>
</dbReference>
<dbReference type="Proteomes" id="UP000681722">
    <property type="component" value="Unassembled WGS sequence"/>
</dbReference>
<sequence>MNDSSSWSPAQQFCAFDFAVTGDKNFAQSSLQAAQVLTELKNTIDHNPPEFDSALPLERSVREGDFVQITFTANNAQPSLITYNVTNKPPTSSFDETTGLFEWHVPKIAGRSSASSKQAMIVQAKDALSNMTSTHDVLFNIEPKLVSKAVKKSTKWVIIIIMIILETFEC</sequence>
<dbReference type="Pfam" id="PF23263">
    <property type="entry name" value="C8-3_MUC4"/>
    <property type="match status" value="1"/>
</dbReference>
<dbReference type="Gene3D" id="2.60.40.10">
    <property type="entry name" value="Immunoglobulins"/>
    <property type="match status" value="1"/>
</dbReference>
<keyword evidence="6" id="KW-1185">Reference proteome</keyword>
<proteinExistence type="predicted"/>
<evidence type="ECO:0000259" key="3">
    <source>
        <dbReference type="Pfam" id="PF23263"/>
    </source>
</evidence>
<organism evidence="4 6">
    <name type="scientific">Didymodactylos carnosus</name>
    <dbReference type="NCBI Taxonomy" id="1234261"/>
    <lineage>
        <taxon>Eukaryota</taxon>
        <taxon>Metazoa</taxon>
        <taxon>Spiralia</taxon>
        <taxon>Gnathifera</taxon>
        <taxon>Rotifera</taxon>
        <taxon>Eurotatoria</taxon>
        <taxon>Bdelloidea</taxon>
        <taxon>Philodinida</taxon>
        <taxon>Philodinidae</taxon>
        <taxon>Didymodactylos</taxon>
    </lineage>
</organism>
<protein>
    <recommendedName>
        <fullName evidence="3">Mucin-4-like C8-3 domain-containing protein</fullName>
    </recommendedName>
</protein>
<dbReference type="InterPro" id="IPR013783">
    <property type="entry name" value="Ig-like_fold"/>
</dbReference>
<evidence type="ECO:0000313" key="4">
    <source>
        <dbReference type="EMBL" id="CAF1639391.1"/>
    </source>
</evidence>
<evidence type="ECO:0000256" key="2">
    <source>
        <dbReference type="ARBA" id="ARBA00023136"/>
    </source>
</evidence>
<dbReference type="Proteomes" id="UP000663829">
    <property type="component" value="Unassembled WGS sequence"/>
</dbReference>
<comment type="caution">
    <text evidence="4">The sequence shown here is derived from an EMBL/GenBank/DDBJ whole genome shotgun (WGS) entry which is preliminary data.</text>
</comment>
<dbReference type="GO" id="GO:0016020">
    <property type="term" value="C:membrane"/>
    <property type="evidence" value="ECO:0007669"/>
    <property type="project" value="UniProtKB-SubCell"/>
</dbReference>
<gene>
    <name evidence="4" type="ORF">GPM918_LOCUS44840</name>
    <name evidence="5" type="ORF">SRO942_LOCUS46913</name>
</gene>
<accession>A0A816DNC1</accession>
<dbReference type="EMBL" id="CAJNOQ010046671">
    <property type="protein sequence ID" value="CAF1639391.1"/>
    <property type="molecule type" value="Genomic_DNA"/>
</dbReference>
<comment type="subcellular location">
    <subcellularLocation>
        <location evidence="1">Membrane</location>
    </subcellularLocation>
</comment>
<evidence type="ECO:0000313" key="5">
    <source>
        <dbReference type="EMBL" id="CAF4549184.1"/>
    </source>
</evidence>
<reference evidence="4" key="1">
    <citation type="submission" date="2021-02" db="EMBL/GenBank/DDBJ databases">
        <authorList>
            <person name="Nowell W R."/>
        </authorList>
    </citation>
    <scope>NUCLEOTIDE SEQUENCE</scope>
</reference>
<evidence type="ECO:0000313" key="6">
    <source>
        <dbReference type="Proteomes" id="UP000663829"/>
    </source>
</evidence>
<dbReference type="AlphaFoldDB" id="A0A816DNC1"/>
<evidence type="ECO:0000256" key="1">
    <source>
        <dbReference type="ARBA" id="ARBA00004370"/>
    </source>
</evidence>
<keyword evidence="2" id="KW-0472">Membrane</keyword>
<feature type="domain" description="Mucin-4-like C8-3" evidence="3">
    <location>
        <begin position="12"/>
        <end position="42"/>
    </location>
</feature>
<dbReference type="EMBL" id="CAJOBC010115372">
    <property type="protein sequence ID" value="CAF4549184.1"/>
    <property type="molecule type" value="Genomic_DNA"/>
</dbReference>